<dbReference type="InterPro" id="IPR045338">
    <property type="entry name" value="DUF6535"/>
</dbReference>
<evidence type="ECO:0000259" key="2">
    <source>
        <dbReference type="Pfam" id="PF20153"/>
    </source>
</evidence>
<dbReference type="Pfam" id="PF20153">
    <property type="entry name" value="DUF6535"/>
    <property type="match status" value="1"/>
</dbReference>
<feature type="transmembrane region" description="Helical" evidence="1">
    <location>
        <begin position="136"/>
        <end position="161"/>
    </location>
</feature>
<feature type="transmembrane region" description="Helical" evidence="1">
    <location>
        <begin position="107"/>
        <end position="130"/>
    </location>
</feature>
<dbReference type="AlphaFoldDB" id="A0A9P7JHB8"/>
<feature type="transmembrane region" description="Helical" evidence="1">
    <location>
        <begin position="50"/>
        <end position="71"/>
    </location>
</feature>
<organism evidence="3 4">
    <name type="scientific">Suillus subaureus</name>
    <dbReference type="NCBI Taxonomy" id="48587"/>
    <lineage>
        <taxon>Eukaryota</taxon>
        <taxon>Fungi</taxon>
        <taxon>Dikarya</taxon>
        <taxon>Basidiomycota</taxon>
        <taxon>Agaricomycotina</taxon>
        <taxon>Agaricomycetes</taxon>
        <taxon>Agaricomycetidae</taxon>
        <taxon>Boletales</taxon>
        <taxon>Suillineae</taxon>
        <taxon>Suillaceae</taxon>
        <taxon>Suillus</taxon>
    </lineage>
</organism>
<name>A0A9P7JHB8_9AGAM</name>
<gene>
    <name evidence="3" type="ORF">BJ212DRAFT_1426470</name>
</gene>
<dbReference type="Proteomes" id="UP000807769">
    <property type="component" value="Unassembled WGS sequence"/>
</dbReference>
<keyword evidence="4" id="KW-1185">Reference proteome</keyword>
<keyword evidence="1" id="KW-1133">Transmembrane helix</keyword>
<comment type="caution">
    <text evidence="3">The sequence shown here is derived from an EMBL/GenBank/DDBJ whole genome shotgun (WGS) entry which is preliminary data.</text>
</comment>
<dbReference type="EMBL" id="JABBWG010000006">
    <property type="protein sequence ID" value="KAG1822041.1"/>
    <property type="molecule type" value="Genomic_DNA"/>
</dbReference>
<dbReference type="GeneID" id="64631677"/>
<evidence type="ECO:0000256" key="1">
    <source>
        <dbReference type="SAM" id="Phobius"/>
    </source>
</evidence>
<protein>
    <recommendedName>
        <fullName evidence="2">DUF6535 domain-containing protein</fullName>
    </recommendedName>
</protein>
<reference evidence="3" key="1">
    <citation type="journal article" date="2020" name="New Phytol.">
        <title>Comparative genomics reveals dynamic genome evolution in host specialist ectomycorrhizal fungi.</title>
        <authorList>
            <person name="Lofgren L.A."/>
            <person name="Nguyen N.H."/>
            <person name="Vilgalys R."/>
            <person name="Ruytinx J."/>
            <person name="Liao H.L."/>
            <person name="Branco S."/>
            <person name="Kuo A."/>
            <person name="LaButti K."/>
            <person name="Lipzen A."/>
            <person name="Andreopoulos W."/>
            <person name="Pangilinan J."/>
            <person name="Riley R."/>
            <person name="Hundley H."/>
            <person name="Na H."/>
            <person name="Barry K."/>
            <person name="Grigoriev I.V."/>
            <person name="Stajich J.E."/>
            <person name="Kennedy P.G."/>
        </authorList>
    </citation>
    <scope>NUCLEOTIDE SEQUENCE</scope>
    <source>
        <strain evidence="3">MN1</strain>
    </source>
</reference>
<accession>A0A9P7JHB8</accession>
<sequence length="656" mass="73930">MQPDSGDTTNALLVQLIQVTVHGSSAIPDISNLSSTTRYPSSTAWAQTLAYIALALSILAAFGAVVGKQCLYSFEAARKRGGSLEESGTRRQTNLDGLQYLRLRTCLLAFLMFLQVALLFFSVSLCLKTWTDPLSTFVVTVCTAAFVVLFYAGSIFLLAWWQDNPVPISRTELVRAISEKFCRAITSTSSPTPNKSSPIPDKSTPIRWILETSTNQGAVEAAVAMVHLTQWLPNLDVSAAFERLRDNFEANYDKEELYVKFGKAMAHFCIQPVKIDKALVDKLFRHDNFPLIRSRFIRDAFTACYDAYCHLNKTPPLEEDMRRKHRASARTALRTMVVHGLDFHLSLPDNETLIWNGNLCWSDSDGRKPDCEEFDWLVDYLADEVGYDKADETGDALLALSAIRGLGSPAKQSSYINSLICCMNHRKPSRVRYAALRTVYEVRDELVSITSSSKLPDIDAKLLDKLSAALREVMDPKYDDRINASRDLKYIDIILTMTKNDEWCRRLADNYHLQQCISLVTVDGVQMYDRNAGFHLTVIIGRLYTPSKNKVAFYPCRTQIDPWWKLIKNTWMHTRHYVGNDEYIDGIPALVTATRSRIFSGERPADVTRKVQEALHDLQNPDRQATFVQSGVAQAAIDAAIHSVQGLYNYLHGMVE</sequence>
<proteinExistence type="predicted"/>
<feature type="domain" description="DUF6535" evidence="2">
    <location>
        <begin position="1"/>
        <end position="131"/>
    </location>
</feature>
<dbReference type="OrthoDB" id="10431139at2759"/>
<dbReference type="RefSeq" id="XP_041196781.1">
    <property type="nucleotide sequence ID" value="XM_041337661.1"/>
</dbReference>
<keyword evidence="1" id="KW-0472">Membrane</keyword>
<evidence type="ECO:0000313" key="4">
    <source>
        <dbReference type="Proteomes" id="UP000807769"/>
    </source>
</evidence>
<keyword evidence="1" id="KW-0812">Transmembrane</keyword>
<evidence type="ECO:0000313" key="3">
    <source>
        <dbReference type="EMBL" id="KAG1822041.1"/>
    </source>
</evidence>